<accession>A0A1H4I6G1</accession>
<feature type="domain" description="CD-NTase-associated protein 12/Pycsar effector protein TIR" evidence="1">
    <location>
        <begin position="165"/>
        <end position="281"/>
    </location>
</feature>
<dbReference type="EMBL" id="FNSN01000002">
    <property type="protein sequence ID" value="SEB29684.1"/>
    <property type="molecule type" value="Genomic_DNA"/>
</dbReference>
<dbReference type="InterPro" id="IPR019302">
    <property type="entry name" value="CAP12/PCTIR_TIR_dom"/>
</dbReference>
<dbReference type="Pfam" id="PF10137">
    <property type="entry name" value="CAP12-PCTIR_TIR"/>
    <property type="match status" value="1"/>
</dbReference>
<sequence length="302" mass="33243">MSFTLDDGPTTNTLGALLVDAFAEFWEQGAGPNHSAIDRKITAAGLAQPEGMTKEQKIIDAFTRANDKQAERLMRGLLEALRKHAMGRYSEGPIGEGTAWNSLREAIESAGFALDENFKLSAFPAITPSPATDQAPKSSPNTREALVPAKLERGERKPNEVPREIFLVHGHNEALKYEVAHWIIEHAEVKPIILSQQLNSGLTLIEKFESYSADAACAVVLMTPDDIAHAKRTPGVSEERARQNVVFELGYFCGKLRRQNVIVMNFGVELPGDIKGLVYIGKDQWELSLGKELAKLGFTVKF</sequence>
<dbReference type="Proteomes" id="UP000182652">
    <property type="component" value="Unassembled WGS sequence"/>
</dbReference>
<name>A0A1H4I6G1_9MICC</name>
<organism evidence="2 3">
    <name type="scientific">Arthrobacter woluwensis</name>
    <dbReference type="NCBI Taxonomy" id="156980"/>
    <lineage>
        <taxon>Bacteria</taxon>
        <taxon>Bacillati</taxon>
        <taxon>Actinomycetota</taxon>
        <taxon>Actinomycetes</taxon>
        <taxon>Micrococcales</taxon>
        <taxon>Micrococcaceae</taxon>
        <taxon>Arthrobacter</taxon>
    </lineage>
</organism>
<gene>
    <name evidence="2" type="ORF">SAMN04489745_0072</name>
</gene>
<dbReference type="RefSeq" id="WP_066217119.1">
    <property type="nucleotide sequence ID" value="NZ_FNSN01000002.1"/>
</dbReference>
<dbReference type="AlphaFoldDB" id="A0A1H4I6G1"/>
<evidence type="ECO:0000259" key="1">
    <source>
        <dbReference type="Pfam" id="PF10137"/>
    </source>
</evidence>
<dbReference type="GO" id="GO:0050135">
    <property type="term" value="F:NADP+ nucleosidase activity"/>
    <property type="evidence" value="ECO:0007669"/>
    <property type="project" value="InterPro"/>
</dbReference>
<protein>
    <submittedName>
        <fullName evidence="2">Predicted nucleotide-binding protein containing TIR-like domain-containing protein</fullName>
    </submittedName>
</protein>
<reference evidence="2 3" key="1">
    <citation type="submission" date="2016-10" db="EMBL/GenBank/DDBJ databases">
        <authorList>
            <person name="de Groot N.N."/>
        </authorList>
    </citation>
    <scope>NUCLEOTIDE SEQUENCE [LARGE SCALE GENOMIC DNA]</scope>
    <source>
        <strain evidence="2 3">DSM 10495</strain>
    </source>
</reference>
<keyword evidence="3" id="KW-1185">Reference proteome</keyword>
<evidence type="ECO:0000313" key="3">
    <source>
        <dbReference type="Proteomes" id="UP000182652"/>
    </source>
</evidence>
<proteinExistence type="predicted"/>
<evidence type="ECO:0000313" key="2">
    <source>
        <dbReference type="EMBL" id="SEB29684.1"/>
    </source>
</evidence>